<dbReference type="InterPro" id="IPR036249">
    <property type="entry name" value="Thioredoxin-like_sf"/>
</dbReference>
<evidence type="ECO:0000259" key="1">
    <source>
        <dbReference type="Pfam" id="PF00085"/>
    </source>
</evidence>
<feature type="domain" description="Thioredoxin" evidence="1">
    <location>
        <begin position="184"/>
        <end position="240"/>
    </location>
</feature>
<evidence type="ECO:0000313" key="4">
    <source>
        <dbReference type="Proteomes" id="UP001374535"/>
    </source>
</evidence>
<dbReference type="PANTHER" id="PTHR45672">
    <property type="entry name" value="PROTEIN DISULFIDE-ISOMERASE C17H9.14C-RELATED"/>
    <property type="match status" value="1"/>
</dbReference>
<dbReference type="Pfam" id="PF07727">
    <property type="entry name" value="RVT_2"/>
    <property type="match status" value="1"/>
</dbReference>
<dbReference type="InterPro" id="IPR013103">
    <property type="entry name" value="RVT_2"/>
</dbReference>
<reference evidence="3 4" key="1">
    <citation type="journal article" date="2023" name="Life. Sci Alliance">
        <title>Evolutionary insights into 3D genome organization and epigenetic landscape of Vigna mungo.</title>
        <authorList>
            <person name="Junaid A."/>
            <person name="Singh B."/>
            <person name="Bhatia S."/>
        </authorList>
    </citation>
    <scope>NUCLEOTIDE SEQUENCE [LARGE SCALE GENOMIC DNA]</scope>
    <source>
        <strain evidence="3">Urdbean</strain>
    </source>
</reference>
<dbReference type="PANTHER" id="PTHR45672:SF19">
    <property type="entry name" value="PROTEIN DISULFIDE-ISOMERASE LIKE 2-1"/>
    <property type="match status" value="1"/>
</dbReference>
<gene>
    <name evidence="3" type="ORF">V8G54_030221</name>
</gene>
<dbReference type="InterPro" id="IPR051063">
    <property type="entry name" value="PDI"/>
</dbReference>
<proteinExistence type="predicted"/>
<dbReference type="CDD" id="cd09272">
    <property type="entry name" value="RNase_HI_RT_Ty1"/>
    <property type="match status" value="1"/>
</dbReference>
<dbReference type="Proteomes" id="UP001374535">
    <property type="component" value="Chromosome 9"/>
</dbReference>
<dbReference type="Pfam" id="PF00085">
    <property type="entry name" value="Thioredoxin"/>
    <property type="match status" value="1"/>
</dbReference>
<protein>
    <submittedName>
        <fullName evidence="3">Uncharacterized protein</fullName>
    </submittedName>
</protein>
<accession>A0AAQ3MWE5</accession>
<dbReference type="GO" id="GO:0006457">
    <property type="term" value="P:protein folding"/>
    <property type="evidence" value="ECO:0007669"/>
    <property type="project" value="TreeGrafter"/>
</dbReference>
<name>A0AAQ3MWE5_VIGMU</name>
<evidence type="ECO:0000259" key="2">
    <source>
        <dbReference type="Pfam" id="PF07727"/>
    </source>
</evidence>
<sequence>MARVAGDAKEEEEFDGLRCVLLDEANSGNAMHESRDEDRADTSDEHDEDAMVLRFKKIEASESSRLKVSTGEIAILPRVQDFSPFNVFARMGFITNTERALEELFVGEEDNYSGASCYNDKQFEIAELVENLKALNSQVWSLQGPCHCKDVLRSLDYYYSLWLFYLNKLHLPVIMSKVVATFNLDEEVVIANVDADKYKNLVEKYGVTGYPTLKFFPKSNKVGEDYSGGRSLDDFVAFINEKCGTYRDEKGQLSSKEFVSADDNDKKTVYSQLEEEVKKLKGYAASNVFELRKLFRTLCVRGTFLVALFIERLAYRVSIVGADSLQVSKEKLANRWSIAGAVLFKLVEWGGNESEVNNHDVSMFDISDIKLYCEDKLLCEDHSTGSEQILDMDTSFQDNIVPSDHDQLVQSSPQVRLDSSKILDGPAMVDDMTALEKTTLVPRGKKIVGCKWVFIIKHKADGTIESYKARLVAKGYTISYVKLNTLRIFLSLAANQDWPLLQFDMKNAFQHGEISEEIYMDSPPGMTDSIGVKVCKLKNAIYGLKQSPIAWFGRFTKSMKAFGYKANDRRSPSRYFTFVGRNLVTLRSKNQSVVARSSAEAEFRGMTLAIAHNPVEHDRTKHVEIDRQFIKENIEVGIISFPFVRSKLQLADVLTKGVSRRLFNESLFKLGMCDIHATT</sequence>
<feature type="domain" description="Reverse transcriptase Ty1/copia-type" evidence="2">
    <location>
        <begin position="441"/>
        <end position="570"/>
    </location>
</feature>
<organism evidence="3 4">
    <name type="scientific">Vigna mungo</name>
    <name type="common">Black gram</name>
    <name type="synonym">Phaseolus mungo</name>
    <dbReference type="NCBI Taxonomy" id="3915"/>
    <lineage>
        <taxon>Eukaryota</taxon>
        <taxon>Viridiplantae</taxon>
        <taxon>Streptophyta</taxon>
        <taxon>Embryophyta</taxon>
        <taxon>Tracheophyta</taxon>
        <taxon>Spermatophyta</taxon>
        <taxon>Magnoliopsida</taxon>
        <taxon>eudicotyledons</taxon>
        <taxon>Gunneridae</taxon>
        <taxon>Pentapetalae</taxon>
        <taxon>rosids</taxon>
        <taxon>fabids</taxon>
        <taxon>Fabales</taxon>
        <taxon>Fabaceae</taxon>
        <taxon>Papilionoideae</taxon>
        <taxon>50 kb inversion clade</taxon>
        <taxon>NPAAA clade</taxon>
        <taxon>indigoferoid/millettioid clade</taxon>
        <taxon>Phaseoleae</taxon>
        <taxon>Vigna</taxon>
    </lineage>
</organism>
<dbReference type="GO" id="GO:0005783">
    <property type="term" value="C:endoplasmic reticulum"/>
    <property type="evidence" value="ECO:0007669"/>
    <property type="project" value="TreeGrafter"/>
</dbReference>
<dbReference type="InterPro" id="IPR013766">
    <property type="entry name" value="Thioredoxin_domain"/>
</dbReference>
<dbReference type="EMBL" id="CP144692">
    <property type="protein sequence ID" value="WVY98070.1"/>
    <property type="molecule type" value="Genomic_DNA"/>
</dbReference>
<evidence type="ECO:0000313" key="3">
    <source>
        <dbReference type="EMBL" id="WVY98070.1"/>
    </source>
</evidence>
<dbReference type="GO" id="GO:0003756">
    <property type="term" value="F:protein disulfide isomerase activity"/>
    <property type="evidence" value="ECO:0007669"/>
    <property type="project" value="TreeGrafter"/>
</dbReference>
<dbReference type="SUPFAM" id="SSF52833">
    <property type="entry name" value="Thioredoxin-like"/>
    <property type="match status" value="1"/>
</dbReference>
<dbReference type="Gene3D" id="3.40.30.10">
    <property type="entry name" value="Glutaredoxin"/>
    <property type="match status" value="1"/>
</dbReference>
<keyword evidence="4" id="KW-1185">Reference proteome</keyword>
<dbReference type="AlphaFoldDB" id="A0AAQ3MWE5"/>